<evidence type="ECO:0000313" key="4">
    <source>
        <dbReference type="Proteomes" id="UP000625316"/>
    </source>
</evidence>
<evidence type="ECO:0000313" key="3">
    <source>
        <dbReference type="EMBL" id="MBE9029527.1"/>
    </source>
</evidence>
<dbReference type="GO" id="GO:0016757">
    <property type="term" value="F:glycosyltransferase activity"/>
    <property type="evidence" value="ECO:0007669"/>
    <property type="project" value="InterPro"/>
</dbReference>
<dbReference type="Pfam" id="PF13439">
    <property type="entry name" value="Glyco_transf_4"/>
    <property type="match status" value="1"/>
</dbReference>
<protein>
    <submittedName>
        <fullName evidence="3">Glycosyltransferase family 4 protein</fullName>
    </submittedName>
</protein>
<gene>
    <name evidence="3" type="ORF">IQ266_07090</name>
</gene>
<dbReference type="Pfam" id="PF00534">
    <property type="entry name" value="Glycos_transf_1"/>
    <property type="match status" value="1"/>
</dbReference>
<dbReference type="RefSeq" id="WP_264324346.1">
    <property type="nucleotide sequence ID" value="NZ_JADEXQ010000017.1"/>
</dbReference>
<name>A0A928VN94_9CYAN</name>
<dbReference type="Gene3D" id="3.40.50.2000">
    <property type="entry name" value="Glycogen Phosphorylase B"/>
    <property type="match status" value="2"/>
</dbReference>
<proteinExistence type="predicted"/>
<keyword evidence="4" id="KW-1185">Reference proteome</keyword>
<evidence type="ECO:0000259" key="2">
    <source>
        <dbReference type="Pfam" id="PF13439"/>
    </source>
</evidence>
<comment type="caution">
    <text evidence="3">The sequence shown here is derived from an EMBL/GenBank/DDBJ whole genome shotgun (WGS) entry which is preliminary data.</text>
</comment>
<dbReference type="SUPFAM" id="SSF53756">
    <property type="entry name" value="UDP-Glycosyltransferase/glycogen phosphorylase"/>
    <property type="match status" value="1"/>
</dbReference>
<accession>A0A928VN94</accession>
<evidence type="ECO:0000259" key="1">
    <source>
        <dbReference type="Pfam" id="PF00534"/>
    </source>
</evidence>
<dbReference type="AlphaFoldDB" id="A0A928VN94"/>
<dbReference type="EMBL" id="JADEXQ010000017">
    <property type="protein sequence ID" value="MBE9029527.1"/>
    <property type="molecule type" value="Genomic_DNA"/>
</dbReference>
<dbReference type="InterPro" id="IPR001296">
    <property type="entry name" value="Glyco_trans_1"/>
</dbReference>
<dbReference type="PANTHER" id="PTHR12526">
    <property type="entry name" value="GLYCOSYLTRANSFERASE"/>
    <property type="match status" value="1"/>
</dbReference>
<reference evidence="3" key="1">
    <citation type="submission" date="2020-10" db="EMBL/GenBank/DDBJ databases">
        <authorList>
            <person name="Castelo-Branco R."/>
            <person name="Eusebio N."/>
            <person name="Adriana R."/>
            <person name="Vieira A."/>
            <person name="Brugerolle De Fraissinette N."/>
            <person name="Rezende De Castro R."/>
            <person name="Schneider M.P."/>
            <person name="Vasconcelos V."/>
            <person name="Leao P.N."/>
        </authorList>
    </citation>
    <scope>NUCLEOTIDE SEQUENCE</scope>
    <source>
        <strain evidence="3">LEGE 11480</strain>
    </source>
</reference>
<dbReference type="Proteomes" id="UP000625316">
    <property type="component" value="Unassembled WGS sequence"/>
</dbReference>
<dbReference type="CDD" id="cd03801">
    <property type="entry name" value="GT4_PimA-like"/>
    <property type="match status" value="1"/>
</dbReference>
<feature type="domain" description="Glycosyltransferase subfamily 4-like N-terminal" evidence="2">
    <location>
        <begin position="15"/>
        <end position="181"/>
    </location>
</feature>
<sequence length="387" mass="43019">MRPKILFLDQSGKLGGAELSLLDIAIHYDDRCLVALFADGPFQARLATCHIPTRVLTQVPLSIGKQSTAVKSLKALRQIIPLIRRVAQLSQDYDIIYANTPKAFVIGAIASRFSRRPLIYHLRDILSADHFSQTNLKVVITLANCCATKVIANSMATQQAFIQAGGKPQLVEVLYNGFDPAQYQTTNEQQQDIRHTLGWDDRFIIGHFSRLSPWKGQHILLEALARCPDHLCAILVGDALFGETDYVQNLHQQVERLKLHDRVKFLGFRQDIPPLMTACDLITHTSTAPEPFGRVIIEAMLCKTPVIAASGGGAVELIHHNQTGWLTPLSDVSSLADRLCQCATQPSQMAQIVHNAYAHASTKFTLDRLYQQLDARLLATMRKPSKV</sequence>
<organism evidence="3 4">
    <name type="scientific">Romeriopsis navalis LEGE 11480</name>
    <dbReference type="NCBI Taxonomy" id="2777977"/>
    <lineage>
        <taxon>Bacteria</taxon>
        <taxon>Bacillati</taxon>
        <taxon>Cyanobacteriota</taxon>
        <taxon>Cyanophyceae</taxon>
        <taxon>Leptolyngbyales</taxon>
        <taxon>Leptolyngbyaceae</taxon>
        <taxon>Romeriopsis</taxon>
        <taxon>Romeriopsis navalis</taxon>
    </lineage>
</organism>
<feature type="domain" description="Glycosyl transferase family 1" evidence="1">
    <location>
        <begin position="191"/>
        <end position="358"/>
    </location>
</feature>
<dbReference type="InterPro" id="IPR028098">
    <property type="entry name" value="Glyco_trans_4-like_N"/>
</dbReference>